<proteinExistence type="predicted"/>
<evidence type="ECO:0000313" key="3">
    <source>
        <dbReference type="Proteomes" id="UP000325902"/>
    </source>
</evidence>
<keyword evidence="3" id="KW-1185">Reference proteome</keyword>
<dbReference type="Pfam" id="PF06985">
    <property type="entry name" value="HET"/>
    <property type="match status" value="1"/>
</dbReference>
<dbReference type="AlphaFoldDB" id="A0A5N5D0X8"/>
<name>A0A5N5D0X8_9PEZI</name>
<comment type="caution">
    <text evidence="2">The sequence shown here is derived from an EMBL/GenBank/DDBJ whole genome shotgun (WGS) entry which is preliminary data.</text>
</comment>
<dbReference type="Proteomes" id="UP000325902">
    <property type="component" value="Unassembled WGS sequence"/>
</dbReference>
<evidence type="ECO:0000313" key="2">
    <source>
        <dbReference type="EMBL" id="KAB2571290.1"/>
    </source>
</evidence>
<feature type="domain" description="Heterokaryon incompatibility" evidence="1">
    <location>
        <begin position="221"/>
        <end position="375"/>
    </location>
</feature>
<protein>
    <recommendedName>
        <fullName evidence="1">Heterokaryon incompatibility domain-containing protein</fullName>
    </recommendedName>
</protein>
<dbReference type="PANTHER" id="PTHR33112:SF16">
    <property type="entry name" value="HETEROKARYON INCOMPATIBILITY DOMAIN-CONTAINING PROTEIN"/>
    <property type="match status" value="1"/>
</dbReference>
<dbReference type="EMBL" id="VCHE01000105">
    <property type="protein sequence ID" value="KAB2571290.1"/>
    <property type="molecule type" value="Genomic_DNA"/>
</dbReference>
<reference evidence="2 3" key="1">
    <citation type="journal article" date="2019" name="Sci. Rep.">
        <title>A multi-omics analysis of the grapevine pathogen Lasiodiplodia theobromae reveals that temperature affects the expression of virulence- and pathogenicity-related genes.</title>
        <authorList>
            <person name="Felix C."/>
            <person name="Meneses R."/>
            <person name="Goncalves M.F.M."/>
            <person name="Tilleman L."/>
            <person name="Duarte A.S."/>
            <person name="Jorrin-Novo J.V."/>
            <person name="Van de Peer Y."/>
            <person name="Deforce D."/>
            <person name="Van Nieuwerburgh F."/>
            <person name="Esteves A.C."/>
            <person name="Alves A."/>
        </authorList>
    </citation>
    <scope>NUCLEOTIDE SEQUENCE [LARGE SCALE GENOMIC DNA]</scope>
    <source>
        <strain evidence="2 3">LA-SOL3</strain>
    </source>
</reference>
<dbReference type="InterPro" id="IPR010730">
    <property type="entry name" value="HET"/>
</dbReference>
<dbReference type="OrthoDB" id="3789824at2759"/>
<evidence type="ECO:0000259" key="1">
    <source>
        <dbReference type="Pfam" id="PF06985"/>
    </source>
</evidence>
<accession>A0A5N5D0X8</accession>
<sequence>MAFLKGFLQLFSAPPLDSTEVQKDDDLQYKCRSCRYTLKNLFVALRDLELQQRFFGKPLGPIRIHENYQELAACAQQCVACRTFRKALIIKQHTTEDAAKLEEATEAVFVTLLREPSTDVLSLRVSIGRRRDDDHASALVSCTASNDITSPSLHPNPRHPSVAREAKSWLDTCTATHTECGNLRSSTSTPTRLLEILADSQSVQLIHPNQHGTTSSTHYPYVALSYCWGPPPSDPIPAALVRTTLTTPANLSARCSAPFPTSTLTPTLRDTIAFVAALGTRYIWIDALCIVQGPGGDWETESAKMHEVYGNAAYTLCIASNDAATKPLFSARTAWKYKNVPCRLAGSWWIAAYEVGVEELRRKAPLAKRAWTLQEERLSPRVLYWSGQRMYWSGTVMVMGLVAVWRRR</sequence>
<dbReference type="PANTHER" id="PTHR33112">
    <property type="entry name" value="DOMAIN PROTEIN, PUTATIVE-RELATED"/>
    <property type="match status" value="1"/>
</dbReference>
<gene>
    <name evidence="2" type="ORF">DBV05_g10041</name>
</gene>
<organism evidence="2 3">
    <name type="scientific">Lasiodiplodia theobromae</name>
    <dbReference type="NCBI Taxonomy" id="45133"/>
    <lineage>
        <taxon>Eukaryota</taxon>
        <taxon>Fungi</taxon>
        <taxon>Dikarya</taxon>
        <taxon>Ascomycota</taxon>
        <taxon>Pezizomycotina</taxon>
        <taxon>Dothideomycetes</taxon>
        <taxon>Dothideomycetes incertae sedis</taxon>
        <taxon>Botryosphaeriales</taxon>
        <taxon>Botryosphaeriaceae</taxon>
        <taxon>Lasiodiplodia</taxon>
    </lineage>
</organism>